<dbReference type="STRING" id="227084.SAMN05421855_10820"/>
<name>A0A1G7J0M0_9FLAO</name>
<dbReference type="GO" id="GO:0000162">
    <property type="term" value="P:L-tryptophan biosynthetic process"/>
    <property type="evidence" value="ECO:0007669"/>
    <property type="project" value="UniProtKB-UniRule"/>
</dbReference>
<evidence type="ECO:0000256" key="1">
    <source>
        <dbReference type="ARBA" id="ARBA00001164"/>
    </source>
</evidence>
<evidence type="ECO:0000256" key="7">
    <source>
        <dbReference type="ARBA" id="ARBA00023141"/>
    </source>
</evidence>
<dbReference type="GO" id="GO:0004640">
    <property type="term" value="F:phosphoribosylanthranilate isomerase activity"/>
    <property type="evidence" value="ECO:0007669"/>
    <property type="project" value="UniProtKB-UniRule"/>
</dbReference>
<evidence type="ECO:0000256" key="5">
    <source>
        <dbReference type="ARBA" id="ARBA00022605"/>
    </source>
</evidence>
<evidence type="ECO:0000256" key="4">
    <source>
        <dbReference type="ARBA" id="ARBA00022272"/>
    </source>
</evidence>
<keyword evidence="6 9" id="KW-0822">Tryptophan biosynthesis</keyword>
<dbReference type="OrthoDB" id="9786954at2"/>
<dbReference type="RefSeq" id="WP_093145297.1">
    <property type="nucleotide sequence ID" value="NZ_BMWO01000006.1"/>
</dbReference>
<dbReference type="InterPro" id="IPR044643">
    <property type="entry name" value="TrpF_fam"/>
</dbReference>
<proteinExistence type="inferred from homology"/>
<dbReference type="InterPro" id="IPR011060">
    <property type="entry name" value="RibuloseP-bd_barrel"/>
</dbReference>
<comment type="pathway">
    <text evidence="2 9">Amino-acid biosynthesis; L-tryptophan biosynthesis; L-tryptophan from chorismate: step 3/5.</text>
</comment>
<organism evidence="11 12">
    <name type="scientific">Ulvibacter litoralis</name>
    <dbReference type="NCBI Taxonomy" id="227084"/>
    <lineage>
        <taxon>Bacteria</taxon>
        <taxon>Pseudomonadati</taxon>
        <taxon>Bacteroidota</taxon>
        <taxon>Flavobacteriia</taxon>
        <taxon>Flavobacteriales</taxon>
        <taxon>Flavobacteriaceae</taxon>
        <taxon>Ulvibacter</taxon>
    </lineage>
</organism>
<keyword evidence="7 9" id="KW-0057">Aromatic amino acid biosynthesis</keyword>
<dbReference type="Gene3D" id="3.20.20.70">
    <property type="entry name" value="Aldolase class I"/>
    <property type="match status" value="1"/>
</dbReference>
<dbReference type="HAMAP" id="MF_00135">
    <property type="entry name" value="PRAI"/>
    <property type="match status" value="1"/>
</dbReference>
<accession>A0A1G7J0M0</accession>
<dbReference type="InterPro" id="IPR001240">
    <property type="entry name" value="PRAI_dom"/>
</dbReference>
<evidence type="ECO:0000256" key="2">
    <source>
        <dbReference type="ARBA" id="ARBA00004664"/>
    </source>
</evidence>
<evidence type="ECO:0000313" key="11">
    <source>
        <dbReference type="EMBL" id="SDF18344.1"/>
    </source>
</evidence>
<dbReference type="Proteomes" id="UP000199321">
    <property type="component" value="Unassembled WGS sequence"/>
</dbReference>
<reference evidence="11 12" key="1">
    <citation type="submission" date="2016-10" db="EMBL/GenBank/DDBJ databases">
        <authorList>
            <person name="de Groot N.N."/>
        </authorList>
    </citation>
    <scope>NUCLEOTIDE SEQUENCE [LARGE SCALE GENOMIC DNA]</scope>
    <source>
        <strain evidence="11 12">DSM 16195</strain>
    </source>
</reference>
<dbReference type="PANTHER" id="PTHR42894:SF1">
    <property type="entry name" value="N-(5'-PHOSPHORIBOSYL)ANTHRANILATE ISOMERASE"/>
    <property type="match status" value="1"/>
</dbReference>
<keyword evidence="8 9" id="KW-0413">Isomerase</keyword>
<dbReference type="PANTHER" id="PTHR42894">
    <property type="entry name" value="N-(5'-PHOSPHORIBOSYL)ANTHRANILATE ISOMERASE"/>
    <property type="match status" value="1"/>
</dbReference>
<comment type="catalytic activity">
    <reaction evidence="1 9">
        <text>N-(5-phospho-beta-D-ribosyl)anthranilate = 1-(2-carboxyphenylamino)-1-deoxy-D-ribulose 5-phosphate</text>
        <dbReference type="Rhea" id="RHEA:21540"/>
        <dbReference type="ChEBI" id="CHEBI:18277"/>
        <dbReference type="ChEBI" id="CHEBI:58613"/>
        <dbReference type="EC" id="5.3.1.24"/>
    </reaction>
</comment>
<dbReference type="SUPFAM" id="SSF51366">
    <property type="entry name" value="Ribulose-phoshate binding barrel"/>
    <property type="match status" value="1"/>
</dbReference>
<dbReference type="UniPathway" id="UPA00035">
    <property type="reaction ID" value="UER00042"/>
</dbReference>
<evidence type="ECO:0000259" key="10">
    <source>
        <dbReference type="Pfam" id="PF00697"/>
    </source>
</evidence>
<keyword evidence="5 9" id="KW-0028">Amino-acid biosynthesis</keyword>
<dbReference type="EC" id="5.3.1.24" evidence="3 9"/>
<dbReference type="EMBL" id="FNBA01000008">
    <property type="protein sequence ID" value="SDF18344.1"/>
    <property type="molecule type" value="Genomic_DNA"/>
</dbReference>
<dbReference type="AlphaFoldDB" id="A0A1G7J0M0"/>
<dbReference type="CDD" id="cd00405">
    <property type="entry name" value="PRAI"/>
    <property type="match status" value="1"/>
</dbReference>
<sequence length="204" mass="23115">MSSLKLKICGIKHNVAEVANLQPDYLGFIFYEGSPRNFTAQLPELSSKLKKVGVFVNASEAFISEKIKTYQLDVIQLHGEETPEFCKTIKAENNVQVWKVFSVKDAFDFSILTAYEPYADKFLFDTKGKEKGGNGYTFDWTILKDYPSKIPFILSGGIGLEQLDALKEIQKTELPIYAIDVNSKFESQPGLKNIHDLKKFKNEL</sequence>
<evidence type="ECO:0000256" key="8">
    <source>
        <dbReference type="ARBA" id="ARBA00023235"/>
    </source>
</evidence>
<dbReference type="Pfam" id="PF00697">
    <property type="entry name" value="PRAI"/>
    <property type="match status" value="1"/>
</dbReference>
<keyword evidence="12" id="KW-1185">Reference proteome</keyword>
<feature type="domain" description="N-(5'phosphoribosyl) anthranilate isomerase (PRAI)" evidence="10">
    <location>
        <begin position="8"/>
        <end position="201"/>
    </location>
</feature>
<gene>
    <name evidence="9" type="primary">trpF</name>
    <name evidence="11" type="ORF">SAMN05421855_10820</name>
</gene>
<evidence type="ECO:0000256" key="6">
    <source>
        <dbReference type="ARBA" id="ARBA00022822"/>
    </source>
</evidence>
<dbReference type="InterPro" id="IPR013785">
    <property type="entry name" value="Aldolase_TIM"/>
</dbReference>
<evidence type="ECO:0000256" key="3">
    <source>
        <dbReference type="ARBA" id="ARBA00012572"/>
    </source>
</evidence>
<evidence type="ECO:0000313" key="12">
    <source>
        <dbReference type="Proteomes" id="UP000199321"/>
    </source>
</evidence>
<evidence type="ECO:0000256" key="9">
    <source>
        <dbReference type="HAMAP-Rule" id="MF_00135"/>
    </source>
</evidence>
<protein>
    <recommendedName>
        <fullName evidence="4 9">N-(5'-phosphoribosyl)anthranilate isomerase</fullName>
        <shortName evidence="9">PRAI</shortName>
        <ecNumber evidence="3 9">5.3.1.24</ecNumber>
    </recommendedName>
</protein>
<comment type="similarity">
    <text evidence="9">Belongs to the TrpF family.</text>
</comment>